<reference evidence="2" key="2">
    <citation type="submission" date="2021-04" db="EMBL/GenBank/DDBJ databases">
        <authorList>
            <person name="Gilroy R."/>
        </authorList>
    </citation>
    <scope>NUCLEOTIDE SEQUENCE</scope>
    <source>
        <strain evidence="2">ChiHjej8B7-25341</strain>
    </source>
</reference>
<feature type="domain" description="HNH" evidence="1">
    <location>
        <begin position="32"/>
        <end position="76"/>
    </location>
</feature>
<dbReference type="CDD" id="cd00085">
    <property type="entry name" value="HNHc"/>
    <property type="match status" value="1"/>
</dbReference>
<keyword evidence="2" id="KW-0255">Endonuclease</keyword>
<evidence type="ECO:0000313" key="3">
    <source>
        <dbReference type="Proteomes" id="UP000823851"/>
    </source>
</evidence>
<organism evidence="2 3">
    <name type="scientific">Candidatus Eisenbergiella stercorigallinarum</name>
    <dbReference type="NCBI Taxonomy" id="2838557"/>
    <lineage>
        <taxon>Bacteria</taxon>
        <taxon>Bacillati</taxon>
        <taxon>Bacillota</taxon>
        <taxon>Clostridia</taxon>
        <taxon>Lachnospirales</taxon>
        <taxon>Lachnospiraceae</taxon>
        <taxon>Eisenbergiella</taxon>
    </lineage>
</organism>
<evidence type="ECO:0000313" key="2">
    <source>
        <dbReference type="EMBL" id="HJD32380.1"/>
    </source>
</evidence>
<reference evidence="2" key="1">
    <citation type="journal article" date="2021" name="PeerJ">
        <title>Extensive microbial diversity within the chicken gut microbiome revealed by metagenomics and culture.</title>
        <authorList>
            <person name="Gilroy R."/>
            <person name="Ravi A."/>
            <person name="Getino M."/>
            <person name="Pursley I."/>
            <person name="Horton D.L."/>
            <person name="Alikhan N.F."/>
            <person name="Baker D."/>
            <person name="Gharbi K."/>
            <person name="Hall N."/>
            <person name="Watson M."/>
            <person name="Adriaenssens E.M."/>
            <person name="Foster-Nyarko E."/>
            <person name="Jarju S."/>
            <person name="Secka A."/>
            <person name="Antonio M."/>
            <person name="Oren A."/>
            <person name="Chaudhuri R.R."/>
            <person name="La Ragione R."/>
            <person name="Hildebrand F."/>
            <person name="Pallen M.J."/>
        </authorList>
    </citation>
    <scope>NUCLEOTIDE SEQUENCE</scope>
    <source>
        <strain evidence="2">ChiHjej8B7-25341</strain>
    </source>
</reference>
<dbReference type="AlphaFoldDB" id="A0A9D2TZR6"/>
<keyword evidence="2" id="KW-0378">Hydrolase</keyword>
<dbReference type="InterPro" id="IPR002711">
    <property type="entry name" value="HNH"/>
</dbReference>
<gene>
    <name evidence="2" type="ORF">H9912_10635</name>
</gene>
<keyword evidence="2" id="KW-0540">Nuclease</keyword>
<dbReference type="Proteomes" id="UP000823851">
    <property type="component" value="Unassembled WGS sequence"/>
</dbReference>
<sequence>MRPVDKGETPDRTFDDYQDAEPYLEERIGPYCSYCEFPIGHVPEVEHKEAKAAGGALLEWNNLLLSCKYCNARKGKIAAKGDKEKYLWPDEDDTFHAFLYDNDKVQKQQIISRSQPIQSAICPLFCMGKSVFVSILI</sequence>
<accession>A0A9D2TZR6</accession>
<dbReference type="Gene3D" id="1.10.30.50">
    <property type="match status" value="1"/>
</dbReference>
<proteinExistence type="predicted"/>
<dbReference type="EMBL" id="DWUW01000303">
    <property type="protein sequence ID" value="HJD32380.1"/>
    <property type="molecule type" value="Genomic_DNA"/>
</dbReference>
<comment type="caution">
    <text evidence="2">The sequence shown here is derived from an EMBL/GenBank/DDBJ whole genome shotgun (WGS) entry which is preliminary data.</text>
</comment>
<dbReference type="GO" id="GO:0003676">
    <property type="term" value="F:nucleic acid binding"/>
    <property type="evidence" value="ECO:0007669"/>
    <property type="project" value="InterPro"/>
</dbReference>
<dbReference type="GO" id="GO:0004519">
    <property type="term" value="F:endonuclease activity"/>
    <property type="evidence" value="ECO:0007669"/>
    <property type="project" value="UniProtKB-KW"/>
</dbReference>
<dbReference type="InterPro" id="IPR003615">
    <property type="entry name" value="HNH_nuc"/>
</dbReference>
<dbReference type="GO" id="GO:0008270">
    <property type="term" value="F:zinc ion binding"/>
    <property type="evidence" value="ECO:0007669"/>
    <property type="project" value="InterPro"/>
</dbReference>
<evidence type="ECO:0000259" key="1">
    <source>
        <dbReference type="Pfam" id="PF01844"/>
    </source>
</evidence>
<dbReference type="Pfam" id="PF01844">
    <property type="entry name" value="HNH"/>
    <property type="match status" value="1"/>
</dbReference>
<protein>
    <submittedName>
        <fullName evidence="2">HNH endonuclease</fullName>
    </submittedName>
</protein>
<name>A0A9D2TZR6_9FIRM</name>